<dbReference type="Proteomes" id="UP000270342">
    <property type="component" value="Unassembled WGS sequence"/>
</dbReference>
<dbReference type="PANTHER" id="PTHR11364">
    <property type="entry name" value="THIOSULFATE SULFERTANSFERASE"/>
    <property type="match status" value="1"/>
</dbReference>
<dbReference type="CDD" id="cd01449">
    <property type="entry name" value="TST_Repeat_2"/>
    <property type="match status" value="1"/>
</dbReference>
<dbReference type="InterPro" id="IPR036873">
    <property type="entry name" value="Rhodanese-like_dom_sf"/>
</dbReference>
<feature type="domain" description="Rhodanese" evidence="3">
    <location>
        <begin position="168"/>
        <end position="281"/>
    </location>
</feature>
<evidence type="ECO:0000256" key="1">
    <source>
        <dbReference type="ARBA" id="ARBA00022679"/>
    </source>
</evidence>
<gene>
    <name evidence="4" type="ORF">D7S86_24960</name>
</gene>
<keyword evidence="1 4" id="KW-0808">Transferase</keyword>
<keyword evidence="5" id="KW-1185">Reference proteome</keyword>
<evidence type="ECO:0000313" key="4">
    <source>
        <dbReference type="EMBL" id="RKP46173.1"/>
    </source>
</evidence>
<organism evidence="4 5">
    <name type="scientific">Pararobbsia silviterrae</name>
    <dbReference type="NCBI Taxonomy" id="1792498"/>
    <lineage>
        <taxon>Bacteria</taxon>
        <taxon>Pseudomonadati</taxon>
        <taxon>Pseudomonadota</taxon>
        <taxon>Betaproteobacteria</taxon>
        <taxon>Burkholderiales</taxon>
        <taxon>Burkholderiaceae</taxon>
        <taxon>Pararobbsia</taxon>
    </lineage>
</organism>
<dbReference type="Pfam" id="PF00581">
    <property type="entry name" value="Rhodanese"/>
    <property type="match status" value="2"/>
</dbReference>
<name>A0A494XEZ5_9BURK</name>
<comment type="caution">
    <text evidence="4">The sequence shown here is derived from an EMBL/GenBank/DDBJ whole genome shotgun (WGS) entry which is preliminary data.</text>
</comment>
<proteinExistence type="predicted"/>
<dbReference type="PANTHER" id="PTHR11364:SF27">
    <property type="entry name" value="SULFURTRANSFERASE"/>
    <property type="match status" value="1"/>
</dbReference>
<accession>A0A494XEZ5</accession>
<evidence type="ECO:0000313" key="5">
    <source>
        <dbReference type="Proteomes" id="UP000270342"/>
    </source>
</evidence>
<dbReference type="AlphaFoldDB" id="A0A494XEZ5"/>
<feature type="domain" description="Rhodanese" evidence="3">
    <location>
        <begin position="17"/>
        <end position="138"/>
    </location>
</feature>
<sequence>MAYTSVVQAETVCAQLDDPEWLILDARFTLDDEAWGRREHARGHIPGAHYADLATDLAGPIVAGKTGRRPLPAFDTWRETLSAWGVTPDTQVVVYDSSGGMMAAARVWWMLRWAGHDAVAVLDGGLQRWLALGYPIDTFVAPRERTEYRHAERSELQADIHLVEQHRLDADWALFDSRSKAGYHGEGVYQDPVRGHIAGARLADRADTLGADGRFRSPEALRAHYTQLFGDVDPSRVIFYCGSGVTAAQNLVALAHAGLGDAKHYIGSWSEWILDPARPIAR</sequence>
<dbReference type="InterPro" id="IPR045078">
    <property type="entry name" value="TST/MPST-like"/>
</dbReference>
<dbReference type="CDD" id="cd01448">
    <property type="entry name" value="TST_Repeat_1"/>
    <property type="match status" value="1"/>
</dbReference>
<dbReference type="InterPro" id="IPR001763">
    <property type="entry name" value="Rhodanese-like_dom"/>
</dbReference>
<dbReference type="SMART" id="SM00450">
    <property type="entry name" value="RHOD"/>
    <property type="match status" value="2"/>
</dbReference>
<keyword evidence="2" id="KW-0677">Repeat</keyword>
<dbReference type="Gene3D" id="3.40.250.10">
    <property type="entry name" value="Rhodanese-like domain"/>
    <property type="match status" value="2"/>
</dbReference>
<evidence type="ECO:0000256" key="2">
    <source>
        <dbReference type="ARBA" id="ARBA00022737"/>
    </source>
</evidence>
<reference evidence="4 5" key="1">
    <citation type="submission" date="2018-10" db="EMBL/GenBank/DDBJ databases">
        <title>Robbsia sp. DHC34, isolated from soil.</title>
        <authorList>
            <person name="Gao Z.-H."/>
            <person name="Qiu L.-H."/>
        </authorList>
    </citation>
    <scope>NUCLEOTIDE SEQUENCE [LARGE SCALE GENOMIC DNA]</scope>
    <source>
        <strain evidence="4 5">DHC34</strain>
    </source>
</reference>
<protein>
    <submittedName>
        <fullName evidence="4">Sulfurtransferase</fullName>
    </submittedName>
</protein>
<dbReference type="SUPFAM" id="SSF52821">
    <property type="entry name" value="Rhodanese/Cell cycle control phosphatase"/>
    <property type="match status" value="2"/>
</dbReference>
<dbReference type="OrthoDB" id="9781034at2"/>
<dbReference type="GO" id="GO:0004792">
    <property type="term" value="F:thiosulfate-cyanide sulfurtransferase activity"/>
    <property type="evidence" value="ECO:0007669"/>
    <property type="project" value="TreeGrafter"/>
</dbReference>
<evidence type="ECO:0000259" key="3">
    <source>
        <dbReference type="PROSITE" id="PS50206"/>
    </source>
</evidence>
<dbReference type="EMBL" id="RBZU01000015">
    <property type="protein sequence ID" value="RKP46173.1"/>
    <property type="molecule type" value="Genomic_DNA"/>
</dbReference>
<dbReference type="RefSeq" id="WP_121090524.1">
    <property type="nucleotide sequence ID" value="NZ_RBZU01000015.1"/>
</dbReference>
<dbReference type="PROSITE" id="PS50206">
    <property type="entry name" value="RHODANESE_3"/>
    <property type="match status" value="2"/>
</dbReference>